<evidence type="ECO:0000256" key="1">
    <source>
        <dbReference type="SAM" id="MobiDB-lite"/>
    </source>
</evidence>
<feature type="region of interest" description="Disordered" evidence="1">
    <location>
        <begin position="656"/>
        <end position="692"/>
    </location>
</feature>
<feature type="compositionally biased region" description="Polar residues" evidence="1">
    <location>
        <begin position="584"/>
        <end position="595"/>
    </location>
</feature>
<dbReference type="Proteomes" id="UP000284842">
    <property type="component" value="Unassembled WGS sequence"/>
</dbReference>
<feature type="compositionally biased region" description="Basic and acidic residues" evidence="1">
    <location>
        <begin position="49"/>
        <end position="60"/>
    </location>
</feature>
<protein>
    <submittedName>
        <fullName evidence="2">Uncharacterized protein</fullName>
    </submittedName>
</protein>
<feature type="region of interest" description="Disordered" evidence="1">
    <location>
        <begin position="311"/>
        <end position="335"/>
    </location>
</feature>
<accession>A0A409W751</accession>
<keyword evidence="3" id="KW-1185">Reference proteome</keyword>
<dbReference type="EMBL" id="NHTK01005759">
    <property type="protein sequence ID" value="PPQ74354.1"/>
    <property type="molecule type" value="Genomic_DNA"/>
</dbReference>
<feature type="compositionally biased region" description="Polar residues" evidence="1">
    <location>
        <begin position="508"/>
        <end position="521"/>
    </location>
</feature>
<organism evidence="2 3">
    <name type="scientific">Panaeolus cyanescens</name>
    <dbReference type="NCBI Taxonomy" id="181874"/>
    <lineage>
        <taxon>Eukaryota</taxon>
        <taxon>Fungi</taxon>
        <taxon>Dikarya</taxon>
        <taxon>Basidiomycota</taxon>
        <taxon>Agaricomycotina</taxon>
        <taxon>Agaricomycetes</taxon>
        <taxon>Agaricomycetidae</taxon>
        <taxon>Agaricales</taxon>
        <taxon>Agaricineae</taxon>
        <taxon>Galeropsidaceae</taxon>
        <taxon>Panaeolus</taxon>
    </lineage>
</organism>
<feature type="compositionally biased region" description="Polar residues" evidence="1">
    <location>
        <begin position="630"/>
        <end position="639"/>
    </location>
</feature>
<feature type="compositionally biased region" description="Polar residues" evidence="1">
    <location>
        <begin position="63"/>
        <end position="78"/>
    </location>
</feature>
<feature type="compositionally biased region" description="Basic and acidic residues" evidence="1">
    <location>
        <begin position="91"/>
        <end position="100"/>
    </location>
</feature>
<dbReference type="AlphaFoldDB" id="A0A409W751"/>
<feature type="compositionally biased region" description="Polar residues" evidence="1">
    <location>
        <begin position="102"/>
        <end position="116"/>
    </location>
</feature>
<feature type="compositionally biased region" description="Low complexity" evidence="1">
    <location>
        <begin position="362"/>
        <end position="378"/>
    </location>
</feature>
<dbReference type="InParanoid" id="A0A409W751"/>
<evidence type="ECO:0000313" key="3">
    <source>
        <dbReference type="Proteomes" id="UP000284842"/>
    </source>
</evidence>
<comment type="caution">
    <text evidence="2">The sequence shown here is derived from an EMBL/GenBank/DDBJ whole genome shotgun (WGS) entry which is preliminary data.</text>
</comment>
<gene>
    <name evidence="2" type="ORF">CVT24_000665</name>
</gene>
<reference evidence="2 3" key="1">
    <citation type="journal article" date="2018" name="Evol. Lett.">
        <title>Horizontal gene cluster transfer increased hallucinogenic mushroom diversity.</title>
        <authorList>
            <person name="Reynolds H.T."/>
            <person name="Vijayakumar V."/>
            <person name="Gluck-Thaler E."/>
            <person name="Korotkin H.B."/>
            <person name="Matheny P.B."/>
            <person name="Slot J.C."/>
        </authorList>
    </citation>
    <scope>NUCLEOTIDE SEQUENCE [LARGE SCALE GENOMIC DNA]</scope>
    <source>
        <strain evidence="2 3">2629</strain>
    </source>
</reference>
<evidence type="ECO:0000313" key="2">
    <source>
        <dbReference type="EMBL" id="PPQ74354.1"/>
    </source>
</evidence>
<feature type="region of interest" description="Disordered" evidence="1">
    <location>
        <begin position="355"/>
        <end position="380"/>
    </location>
</feature>
<feature type="region of interest" description="Disordered" evidence="1">
    <location>
        <begin position="46"/>
        <end position="125"/>
    </location>
</feature>
<sequence length="779" mass="84504">MKLNIRRCWRRIINALTSSAHVHVESCTAQERAAVCTAHNMSSITQKGRANERAMTRSKDITGGTSQSERSQTVQAASSEVGCQPQSISPRHREAEEDKGTPTFNTAGQSQLWEQSGETKDTQGSFKRVEQITHLATCTIKPSTAAFASSNSGIPDHLNPSCSSINILLSESSPVFSPMHPPMFTPPSAACLRCSDDEETSLPVSLPFPEALPPRTPESINTSLENTPESAVPASTLRTSASNAITFTASSSSTATLINPSPLFKRGLLFTTDTMSQHLRRRVSLPDMRNVTITASPTSLYQDLPKYLPGDVFTDSPRHGQDTPVSSSKPQSYSPSLDMLEELPRIPSFESFAHHTERDRVSPTPAAPSSSLPSASTAQPIQSAISQLTDDVLRVSHVSRNMANSTTSPSSTLKLLVGFSEFLESTMDACKSMHARIQNEISILTSEDASSNEGGDDHVVAIQGSVDGTSSLFEVEVYNEEEDEAELDAFCQELWAAVLTDDEEGDGETSSARSETPTDRSPSCDPSYESSYKESSPCESTNGDSDADREATALEALEEGFNQAFPWLRWPPKYDDETNRRPTYPSSANTQSSCQPVPCASVFVPPPPRADSWSRCSPKYDDETNRRPTYASSANTQSCFEPRPPVFVPPPQKVDRACPSPTVPTTATSNGTAEGTPLSVPSPSGTGTIICPKPTPQIPLAALLERSRMNFAQRRIVAEEPSTEIYEKSWQGFRPNYNAPPATSLLFSNSGPAPRVAGTQIRRCWEAPSPSELPHPHRI</sequence>
<name>A0A409W751_9AGAR</name>
<feature type="compositionally biased region" description="Polar residues" evidence="1">
    <location>
        <begin position="663"/>
        <end position="687"/>
    </location>
</feature>
<proteinExistence type="predicted"/>
<feature type="compositionally biased region" description="Low complexity" evidence="1">
    <location>
        <begin position="324"/>
        <end position="335"/>
    </location>
</feature>
<feature type="compositionally biased region" description="Low complexity" evidence="1">
    <location>
        <begin position="526"/>
        <end position="540"/>
    </location>
</feature>
<feature type="region of interest" description="Disordered" evidence="1">
    <location>
        <begin position="501"/>
        <end position="548"/>
    </location>
</feature>
<feature type="region of interest" description="Disordered" evidence="1">
    <location>
        <begin position="568"/>
        <end position="644"/>
    </location>
</feature>